<feature type="domain" description="CBS" evidence="5">
    <location>
        <begin position="29"/>
        <end position="90"/>
    </location>
</feature>
<dbReference type="GO" id="GO:0004865">
    <property type="term" value="F:protein serine/threonine phosphatase inhibitor activity"/>
    <property type="evidence" value="ECO:0007669"/>
    <property type="project" value="TreeGrafter"/>
</dbReference>
<dbReference type="EMBL" id="JANBQB010000237">
    <property type="protein sequence ID" value="KAJ1979107.1"/>
    <property type="molecule type" value="Genomic_DNA"/>
</dbReference>
<comment type="caution">
    <text evidence="6">The sequence shown here is derived from an EMBL/GenBank/DDBJ whole genome shotgun (WGS) entry which is preliminary data.</text>
</comment>
<dbReference type="InterPro" id="IPR050511">
    <property type="entry name" value="AMPK_gamma/SDS23_families"/>
</dbReference>
<gene>
    <name evidence="6" type="primary">SDS23</name>
    <name evidence="6" type="ORF">H4R34_002951</name>
</gene>
<feature type="compositionally biased region" description="Polar residues" evidence="4">
    <location>
        <begin position="353"/>
        <end position="376"/>
    </location>
</feature>
<dbReference type="SUPFAM" id="SSF54631">
    <property type="entry name" value="CBS-domain pair"/>
    <property type="match status" value="2"/>
</dbReference>
<dbReference type="Proteomes" id="UP001151582">
    <property type="component" value="Unassembled WGS sequence"/>
</dbReference>
<dbReference type="PANTHER" id="PTHR13780">
    <property type="entry name" value="AMP-ACTIVATED PROTEIN KINASE, GAMMA REGULATORY SUBUNIT"/>
    <property type="match status" value="1"/>
</dbReference>
<dbReference type="InterPro" id="IPR046342">
    <property type="entry name" value="CBS_dom_sf"/>
</dbReference>
<dbReference type="PROSITE" id="PS51371">
    <property type="entry name" value="CBS"/>
    <property type="match status" value="3"/>
</dbReference>
<dbReference type="OrthoDB" id="497541at2759"/>
<evidence type="ECO:0000256" key="4">
    <source>
        <dbReference type="SAM" id="MobiDB-lite"/>
    </source>
</evidence>
<dbReference type="Pfam" id="PF00571">
    <property type="entry name" value="CBS"/>
    <property type="match status" value="3"/>
</dbReference>
<name>A0A9W8B340_9FUNG</name>
<proteinExistence type="predicted"/>
<dbReference type="AlphaFoldDB" id="A0A9W8B340"/>
<feature type="domain" description="CBS" evidence="5">
    <location>
        <begin position="120"/>
        <end position="178"/>
    </location>
</feature>
<evidence type="ECO:0000256" key="3">
    <source>
        <dbReference type="PROSITE-ProRule" id="PRU00703"/>
    </source>
</evidence>
<feature type="domain" description="CBS" evidence="5">
    <location>
        <begin position="196"/>
        <end position="255"/>
    </location>
</feature>
<dbReference type="PANTHER" id="PTHR13780:SF36">
    <property type="entry name" value="CBS DOMAIN-CONTAINING PROTEIN"/>
    <property type="match status" value="1"/>
</dbReference>
<sequence>MDPAGASSASPSGGQQAQDWTRIPAQQLVQHQSVIQIDSELPIEEACEVLIKAGISSAPIYDAKARAYIGMFDYRDLITYLLIVIKQMAVPTSQQTLEVKTLIRKAAQMQQVPVRFAADLSTQNPFYSIVPETTLSHVVAIFGYGTHRMAVVDEQSGAIDGILSQSTVIHFLSQHLAQFPTLQTLAAKTLQELQLAESTVFTVNASSRVMDAMKAMVDYGVTSLAVVDSDDNAGLLGNISLTDIKYIMKHRNHAFLWKSCMELIQFVHLEQGAQDGQDKATVFCVSPSTTLARAMALLAATHAHRLWVTTSATNTSGASVVGSPSTISVVANPPHPSVSPVKHGLAHRKPSATLHTSPPRTASGATPNVTANMPSPLTTSGRVVGIISLTDVLRALTPTD</sequence>
<dbReference type="InterPro" id="IPR000644">
    <property type="entry name" value="CBS_dom"/>
</dbReference>
<dbReference type="CDD" id="cd02205">
    <property type="entry name" value="CBS_pair_SF"/>
    <property type="match status" value="1"/>
</dbReference>
<dbReference type="Gene3D" id="3.10.580.10">
    <property type="entry name" value="CBS-domain"/>
    <property type="match status" value="2"/>
</dbReference>
<reference evidence="6" key="1">
    <citation type="submission" date="2022-07" db="EMBL/GenBank/DDBJ databases">
        <title>Phylogenomic reconstructions and comparative analyses of Kickxellomycotina fungi.</title>
        <authorList>
            <person name="Reynolds N.K."/>
            <person name="Stajich J.E."/>
            <person name="Barry K."/>
            <person name="Grigoriev I.V."/>
            <person name="Crous P."/>
            <person name="Smith M.E."/>
        </authorList>
    </citation>
    <scope>NUCLEOTIDE SEQUENCE</scope>
    <source>
        <strain evidence="6">RSA 567</strain>
    </source>
</reference>
<evidence type="ECO:0000313" key="7">
    <source>
        <dbReference type="Proteomes" id="UP001151582"/>
    </source>
</evidence>
<feature type="region of interest" description="Disordered" evidence="4">
    <location>
        <begin position="331"/>
        <end position="376"/>
    </location>
</feature>
<evidence type="ECO:0000256" key="2">
    <source>
        <dbReference type="ARBA" id="ARBA00023122"/>
    </source>
</evidence>
<keyword evidence="2 3" id="KW-0129">CBS domain</keyword>
<accession>A0A9W8B340</accession>
<protein>
    <submittedName>
        <fullName evidence="6">Cell separation during budding</fullName>
    </submittedName>
</protein>
<dbReference type="SMART" id="SM00116">
    <property type="entry name" value="CBS"/>
    <property type="match status" value="4"/>
</dbReference>
<keyword evidence="1" id="KW-0677">Repeat</keyword>
<keyword evidence="7" id="KW-1185">Reference proteome</keyword>
<evidence type="ECO:0000256" key="1">
    <source>
        <dbReference type="ARBA" id="ARBA00022737"/>
    </source>
</evidence>
<organism evidence="6 7">
    <name type="scientific">Dimargaris verticillata</name>
    <dbReference type="NCBI Taxonomy" id="2761393"/>
    <lineage>
        <taxon>Eukaryota</taxon>
        <taxon>Fungi</taxon>
        <taxon>Fungi incertae sedis</taxon>
        <taxon>Zoopagomycota</taxon>
        <taxon>Kickxellomycotina</taxon>
        <taxon>Dimargaritomycetes</taxon>
        <taxon>Dimargaritales</taxon>
        <taxon>Dimargaritaceae</taxon>
        <taxon>Dimargaris</taxon>
    </lineage>
</organism>
<dbReference type="GO" id="GO:0042149">
    <property type="term" value="P:cellular response to glucose starvation"/>
    <property type="evidence" value="ECO:0007669"/>
    <property type="project" value="TreeGrafter"/>
</dbReference>
<evidence type="ECO:0000259" key="5">
    <source>
        <dbReference type="PROSITE" id="PS51371"/>
    </source>
</evidence>
<evidence type="ECO:0000313" key="6">
    <source>
        <dbReference type="EMBL" id="KAJ1979107.1"/>
    </source>
</evidence>